<reference evidence="2 3" key="1">
    <citation type="submission" date="2020-10" db="EMBL/GenBank/DDBJ databases">
        <title>Ca. Dormibacterota MAGs.</title>
        <authorList>
            <person name="Montgomery K."/>
        </authorList>
    </citation>
    <scope>NUCLEOTIDE SEQUENCE [LARGE SCALE GENOMIC DNA]</scope>
    <source>
        <strain evidence="2">SC8811_S16_3</strain>
    </source>
</reference>
<evidence type="ECO:0000313" key="3">
    <source>
        <dbReference type="Proteomes" id="UP000620075"/>
    </source>
</evidence>
<proteinExistence type="predicted"/>
<dbReference type="Proteomes" id="UP000620075">
    <property type="component" value="Unassembled WGS sequence"/>
</dbReference>
<gene>
    <name evidence="2" type="ORF">JF888_09765</name>
</gene>
<evidence type="ECO:0000313" key="2">
    <source>
        <dbReference type="EMBL" id="MBJ7603458.1"/>
    </source>
</evidence>
<evidence type="ECO:0000256" key="1">
    <source>
        <dbReference type="SAM" id="Coils"/>
    </source>
</evidence>
<feature type="coiled-coil region" evidence="1">
    <location>
        <begin position="16"/>
        <end position="78"/>
    </location>
</feature>
<organism evidence="2 3">
    <name type="scientific">Candidatus Dormiibacter inghamiae</name>
    <dbReference type="NCBI Taxonomy" id="3127013"/>
    <lineage>
        <taxon>Bacteria</taxon>
        <taxon>Bacillati</taxon>
        <taxon>Candidatus Dormiibacterota</taxon>
        <taxon>Candidatus Dormibacteria</taxon>
        <taxon>Candidatus Dormibacterales</taxon>
        <taxon>Candidatus Dormibacteraceae</taxon>
        <taxon>Candidatus Dormiibacter</taxon>
    </lineage>
</organism>
<protein>
    <submittedName>
        <fullName evidence="2">Uncharacterized protein</fullName>
    </submittedName>
</protein>
<name>A0A934KIR9_9BACT</name>
<sequence length="120" mass="13238">MSTRKGKPSQSEPPLIQKLLLERRELLVSCERLKLELAELRGARAHSSPPLRRLEQENQVLRSKLAAARRELDEFRAGVELAVAHLKNTRVDAEAETSAPIVLASAAAGQETGPARRRGL</sequence>
<keyword evidence="1" id="KW-0175">Coiled coil</keyword>
<comment type="caution">
    <text evidence="2">The sequence shown here is derived from an EMBL/GenBank/DDBJ whole genome shotgun (WGS) entry which is preliminary data.</text>
</comment>
<dbReference type="EMBL" id="JAEKNQ010000036">
    <property type="protein sequence ID" value="MBJ7603458.1"/>
    <property type="molecule type" value="Genomic_DNA"/>
</dbReference>
<dbReference type="AlphaFoldDB" id="A0A934KIR9"/>
<dbReference type="RefSeq" id="WP_338179509.1">
    <property type="nucleotide sequence ID" value="NZ_JAEKNQ010000036.1"/>
</dbReference>
<accession>A0A934KIR9</accession>